<evidence type="ECO:0000256" key="1">
    <source>
        <dbReference type="SAM" id="Phobius"/>
    </source>
</evidence>
<gene>
    <name evidence="2" type="ORF">E7Z59_01785</name>
</gene>
<protein>
    <submittedName>
        <fullName evidence="2">DUF4271 domain-containing protein</fullName>
    </submittedName>
</protein>
<dbReference type="InterPro" id="IPR025367">
    <property type="entry name" value="DUF4271"/>
</dbReference>
<proteinExistence type="predicted"/>
<keyword evidence="1" id="KW-0472">Membrane</keyword>
<dbReference type="Proteomes" id="UP000305939">
    <property type="component" value="Unassembled WGS sequence"/>
</dbReference>
<feature type="transmembrane region" description="Helical" evidence="1">
    <location>
        <begin position="62"/>
        <end position="86"/>
    </location>
</feature>
<reference evidence="2 3" key="1">
    <citation type="submission" date="2019-04" db="EMBL/GenBank/DDBJ databases">
        <title>Draft genome sequence of Robertkochia marina CC-AMO-30D.</title>
        <authorList>
            <person name="Hameed A."/>
            <person name="Lin S.-Y."/>
            <person name="Shahina M."/>
            <person name="Lai W.-A."/>
            <person name="Young C.-C."/>
        </authorList>
    </citation>
    <scope>NUCLEOTIDE SEQUENCE [LARGE SCALE GENOMIC DNA]</scope>
    <source>
        <strain evidence="2 3">CC-AMO-30D</strain>
    </source>
</reference>
<dbReference type="OrthoDB" id="1438590at2"/>
<keyword evidence="1" id="KW-1133">Transmembrane helix</keyword>
<feature type="transmembrane region" description="Helical" evidence="1">
    <location>
        <begin position="193"/>
        <end position="215"/>
    </location>
</feature>
<dbReference type="RefSeq" id="WP_136334574.1">
    <property type="nucleotide sequence ID" value="NZ_QXMP01000004.1"/>
</dbReference>
<feature type="transmembrane region" description="Helical" evidence="1">
    <location>
        <begin position="92"/>
        <end position="111"/>
    </location>
</feature>
<organism evidence="2 3">
    <name type="scientific">Robertkochia marina</name>
    <dbReference type="NCBI Taxonomy" id="1227945"/>
    <lineage>
        <taxon>Bacteria</taxon>
        <taxon>Pseudomonadati</taxon>
        <taxon>Bacteroidota</taxon>
        <taxon>Flavobacteriia</taxon>
        <taxon>Flavobacteriales</taxon>
        <taxon>Flavobacteriaceae</taxon>
        <taxon>Robertkochia</taxon>
    </lineage>
</organism>
<dbReference type="AlphaFoldDB" id="A0A4S3M1U6"/>
<feature type="transmembrane region" description="Helical" evidence="1">
    <location>
        <begin position="135"/>
        <end position="153"/>
    </location>
</feature>
<name>A0A4S3M1U6_9FLAO</name>
<keyword evidence="1" id="KW-0812">Transmembrane</keyword>
<sequence>MNEILRNTQLLTAETLLLFTGLLCITLAKVFDEQRFQSFLSIIFNYRYLKLYSKEKNQTQHWFNIVLFIPQLIIFSLIIREAAIYFNLAPGSNIYVIICFLFLFILFKYYVEKIISTIFEITEFTESFQFHKLTYRNYSAMILLPFVAYYIFSGLPQDILIIVITGLFILLNIMCLALTLINHQNSIARHLFYFILYLCALEIAPYLILTNLLILDKA</sequence>
<dbReference type="EMBL" id="SSMC01000001">
    <property type="protein sequence ID" value="THD69084.1"/>
    <property type="molecule type" value="Genomic_DNA"/>
</dbReference>
<dbReference type="Pfam" id="PF14093">
    <property type="entry name" value="DUF4271"/>
    <property type="match status" value="1"/>
</dbReference>
<comment type="caution">
    <text evidence="2">The sequence shown here is derived from an EMBL/GenBank/DDBJ whole genome shotgun (WGS) entry which is preliminary data.</text>
</comment>
<evidence type="ECO:0000313" key="2">
    <source>
        <dbReference type="EMBL" id="THD69084.1"/>
    </source>
</evidence>
<feature type="transmembrane region" description="Helical" evidence="1">
    <location>
        <begin position="159"/>
        <end position="181"/>
    </location>
</feature>
<keyword evidence="3" id="KW-1185">Reference proteome</keyword>
<evidence type="ECO:0000313" key="3">
    <source>
        <dbReference type="Proteomes" id="UP000305939"/>
    </source>
</evidence>
<accession>A0A4S3M1U6</accession>